<dbReference type="EMBL" id="AGUE01000117">
    <property type="protein sequence ID" value="EHK99402.1"/>
    <property type="molecule type" value="Genomic_DNA"/>
</dbReference>
<keyword evidence="3" id="KW-1185">Reference proteome</keyword>
<dbReference type="OrthoDB" id="2151417at2759"/>
<dbReference type="PANTHER" id="PTHR38849">
    <property type="entry name" value="SMALL SECRETED PROTEIN"/>
    <property type="match status" value="1"/>
</dbReference>
<evidence type="ECO:0000313" key="3">
    <source>
        <dbReference type="Proteomes" id="UP000005446"/>
    </source>
</evidence>
<dbReference type="Proteomes" id="UP000005446">
    <property type="component" value="Unassembled WGS sequence"/>
</dbReference>
<feature type="chain" id="PRO_5003532254" description="Small secreted protein" evidence="1">
    <location>
        <begin position="20"/>
        <end position="166"/>
    </location>
</feature>
<evidence type="ECO:0000313" key="2">
    <source>
        <dbReference type="EMBL" id="EHK99402.1"/>
    </source>
</evidence>
<organism evidence="2 3">
    <name type="scientific">Glarea lozoyensis (strain ATCC 74030 / MF5533)</name>
    <dbReference type="NCBI Taxonomy" id="1104152"/>
    <lineage>
        <taxon>Eukaryota</taxon>
        <taxon>Fungi</taxon>
        <taxon>Dikarya</taxon>
        <taxon>Ascomycota</taxon>
        <taxon>Pezizomycotina</taxon>
        <taxon>Leotiomycetes</taxon>
        <taxon>Helotiales</taxon>
        <taxon>Helotiaceae</taxon>
        <taxon>Glarea</taxon>
    </lineage>
</organism>
<proteinExistence type="predicted"/>
<keyword evidence="1" id="KW-0732">Signal</keyword>
<dbReference type="InParanoid" id="H0EPW0"/>
<gene>
    <name evidence="2" type="ORF">M7I_4698</name>
</gene>
<reference evidence="2 3" key="1">
    <citation type="journal article" date="2012" name="Eukaryot. Cell">
        <title>Genome sequence of the fungus Glarea lozoyensis: the first genome sequence of a species from the Helotiaceae family.</title>
        <authorList>
            <person name="Youssar L."/>
            <person name="Gruening B.A."/>
            <person name="Erxleben A."/>
            <person name="Guenther S."/>
            <person name="Huettel W."/>
        </authorList>
    </citation>
    <scope>NUCLEOTIDE SEQUENCE [LARGE SCALE GENOMIC DNA]</scope>
    <source>
        <strain evidence="3">ATCC 74030 / MF5533</strain>
    </source>
</reference>
<comment type="caution">
    <text evidence="2">The sequence shown here is derived from an EMBL/GenBank/DDBJ whole genome shotgun (WGS) entry which is preliminary data.</text>
</comment>
<accession>H0EPW0</accession>
<dbReference type="AlphaFoldDB" id="H0EPW0"/>
<dbReference type="PANTHER" id="PTHR38849:SF1">
    <property type="entry name" value="SMALL SECRETED PROTEIN"/>
    <property type="match status" value="1"/>
</dbReference>
<evidence type="ECO:0000256" key="1">
    <source>
        <dbReference type="SAM" id="SignalP"/>
    </source>
</evidence>
<feature type="signal peptide" evidence="1">
    <location>
        <begin position="1"/>
        <end position="19"/>
    </location>
</feature>
<evidence type="ECO:0008006" key="4">
    <source>
        <dbReference type="Google" id="ProtNLM"/>
    </source>
</evidence>
<sequence>MRFSNTLLSILSLSSAVLAAPMNKRALTVKSYNDFSVSAGVSGDALAEVNANFPIDLNDLASVSAGDLKIISDAAKVSEQAEVATGGFNDALEGVSGDAATALQNGKIKNKVLKLQTDVLRLQIQAAQGKTGLDAQIATQQKKLATNVALDEKAAGQASTAIDFAG</sequence>
<dbReference type="HOGENOM" id="CLU_095023_3_0_1"/>
<name>H0EPW0_GLAL7</name>
<protein>
    <recommendedName>
        <fullName evidence="4">Small secreted protein</fullName>
    </recommendedName>
</protein>